<dbReference type="Proteomes" id="UP000183868">
    <property type="component" value="Chromosome"/>
</dbReference>
<proteinExistence type="predicted"/>
<sequence length="94" mass="11387">MQRTEKFEYYADGTIKSEEVDDLFGNQYFRKKFDVIGDVLEAYHHKKGFFENLEIYQYDNDGKKIKQEKYSIKISKKTLKQQIFYDYKAGKINF</sequence>
<dbReference type="AlphaFoldDB" id="A0A1J1CAC2"/>
<name>A0A1J1CAC2_CALAY</name>
<gene>
    <name evidence="1" type="ORF">Cabys_2107</name>
</gene>
<dbReference type="EMBL" id="CP018099">
    <property type="protein sequence ID" value="APF18856.1"/>
    <property type="molecule type" value="Genomic_DNA"/>
</dbReference>
<dbReference type="KEGG" id="caby:Cabys_2107"/>
<organism evidence="1 2">
    <name type="scientific">Caldithrix abyssi DSM 13497</name>
    <dbReference type="NCBI Taxonomy" id="880073"/>
    <lineage>
        <taxon>Bacteria</taxon>
        <taxon>Pseudomonadati</taxon>
        <taxon>Calditrichota</taxon>
        <taxon>Calditrichia</taxon>
        <taxon>Calditrichales</taxon>
        <taxon>Calditrichaceae</taxon>
        <taxon>Caldithrix</taxon>
    </lineage>
</organism>
<evidence type="ECO:0000313" key="2">
    <source>
        <dbReference type="Proteomes" id="UP000183868"/>
    </source>
</evidence>
<accession>A0A1J1CAC2</accession>
<protein>
    <submittedName>
        <fullName evidence="1">Uncharacterized protein</fullName>
    </submittedName>
</protein>
<reference evidence="1 2" key="1">
    <citation type="submission" date="2016-11" db="EMBL/GenBank/DDBJ databases">
        <title>Genomic analysis of Caldithrix abyssi and proposal of a novel bacterial phylum Caldithrichaeota.</title>
        <authorList>
            <person name="Kublanov I."/>
            <person name="Sigalova O."/>
            <person name="Gavrilov S."/>
            <person name="Lebedinsky A."/>
            <person name="Ivanova N."/>
            <person name="Daum C."/>
            <person name="Reddy T."/>
            <person name="Klenk H.P."/>
            <person name="Goker M."/>
            <person name="Reva O."/>
            <person name="Miroshnichenko M."/>
            <person name="Kyprides N."/>
            <person name="Woyke T."/>
            <person name="Gelfand M."/>
        </authorList>
    </citation>
    <scope>NUCLEOTIDE SEQUENCE [LARGE SCALE GENOMIC DNA]</scope>
    <source>
        <strain evidence="1 2">LF13</strain>
    </source>
</reference>
<evidence type="ECO:0000313" key="1">
    <source>
        <dbReference type="EMBL" id="APF18856.1"/>
    </source>
</evidence>
<dbReference type="RefSeq" id="WP_044281310.1">
    <property type="nucleotide sequence ID" value="NZ_CM001402.1"/>
</dbReference>